<feature type="region of interest" description="Disordered" evidence="1">
    <location>
        <begin position="19"/>
        <end position="54"/>
    </location>
</feature>
<sequence>KGSKGLNLGNFFASRKGYSRKGFDRLSTEGSDQEKEEDDGSESEEEYSAPLPAP</sequence>
<evidence type="ECO:0000256" key="1">
    <source>
        <dbReference type="SAM" id="MobiDB-lite"/>
    </source>
</evidence>
<feature type="non-terminal residue" evidence="2">
    <location>
        <position position="54"/>
    </location>
</feature>
<dbReference type="Proteomes" id="UP001266305">
    <property type="component" value="Unassembled WGS sequence"/>
</dbReference>
<evidence type="ECO:0000313" key="3">
    <source>
        <dbReference type="Proteomes" id="UP001266305"/>
    </source>
</evidence>
<gene>
    <name evidence="2" type="ORF">P7K49_005038</name>
</gene>
<evidence type="ECO:0000313" key="2">
    <source>
        <dbReference type="EMBL" id="KAK2118151.1"/>
    </source>
</evidence>
<protein>
    <submittedName>
        <fullName evidence="2">Uncharacterized protein</fullName>
    </submittedName>
</protein>
<dbReference type="EMBL" id="JASSZA010000002">
    <property type="protein sequence ID" value="KAK2118151.1"/>
    <property type="molecule type" value="Genomic_DNA"/>
</dbReference>
<keyword evidence="3" id="KW-1185">Reference proteome</keyword>
<accession>A0ABQ9W954</accession>
<proteinExistence type="predicted"/>
<feature type="non-terminal residue" evidence="2">
    <location>
        <position position="1"/>
    </location>
</feature>
<feature type="compositionally biased region" description="Acidic residues" evidence="1">
    <location>
        <begin position="34"/>
        <end position="47"/>
    </location>
</feature>
<reference evidence="2 3" key="1">
    <citation type="submission" date="2023-05" db="EMBL/GenBank/DDBJ databases">
        <title>B98-5 Cell Line De Novo Hybrid Assembly: An Optical Mapping Approach.</title>
        <authorList>
            <person name="Kananen K."/>
            <person name="Auerbach J.A."/>
            <person name="Kautto E."/>
            <person name="Blachly J.S."/>
        </authorList>
    </citation>
    <scope>NUCLEOTIDE SEQUENCE [LARGE SCALE GENOMIC DNA]</scope>
    <source>
        <strain evidence="2">B95-8</strain>
        <tissue evidence="2">Cell line</tissue>
    </source>
</reference>
<comment type="caution">
    <text evidence="2">The sequence shown here is derived from an EMBL/GenBank/DDBJ whole genome shotgun (WGS) entry which is preliminary data.</text>
</comment>
<organism evidence="2 3">
    <name type="scientific">Saguinus oedipus</name>
    <name type="common">Cotton-top tamarin</name>
    <name type="synonym">Oedipomidas oedipus</name>
    <dbReference type="NCBI Taxonomy" id="9490"/>
    <lineage>
        <taxon>Eukaryota</taxon>
        <taxon>Metazoa</taxon>
        <taxon>Chordata</taxon>
        <taxon>Craniata</taxon>
        <taxon>Vertebrata</taxon>
        <taxon>Euteleostomi</taxon>
        <taxon>Mammalia</taxon>
        <taxon>Eutheria</taxon>
        <taxon>Euarchontoglires</taxon>
        <taxon>Primates</taxon>
        <taxon>Haplorrhini</taxon>
        <taxon>Platyrrhini</taxon>
        <taxon>Cebidae</taxon>
        <taxon>Callitrichinae</taxon>
        <taxon>Saguinus</taxon>
    </lineage>
</organism>
<name>A0ABQ9W954_SAGOE</name>